<sequence>MAVQEKEQEIVFQAGDVVKVLEDVTAKDFEGINIFLPSGTQGTVVEVAESEFQLEIECVAGGELVTAVVQDDQVELVWRDRDA</sequence>
<keyword evidence="1" id="KW-0614">Plasmid</keyword>
<dbReference type="AlphaFoldDB" id="A0A0H5PYD1"/>
<protein>
    <recommendedName>
        <fullName evidence="2">DUF4926 domain-containing protein</fullName>
    </recommendedName>
</protein>
<organism evidence="1">
    <name type="scientific">uncultured prokaryote</name>
    <dbReference type="NCBI Taxonomy" id="198431"/>
    <lineage>
        <taxon>unclassified sequences</taxon>
        <taxon>environmental samples</taxon>
    </lineage>
</organism>
<dbReference type="EMBL" id="LN852951">
    <property type="protein sequence ID" value="CRY94558.1"/>
    <property type="molecule type" value="Genomic_DNA"/>
</dbReference>
<accession>A0A0H5PYD1</accession>
<geneLocation type="plasmid" evidence="1">
    <name>pRGRH0279</name>
</geneLocation>
<evidence type="ECO:0008006" key="2">
    <source>
        <dbReference type="Google" id="ProtNLM"/>
    </source>
</evidence>
<evidence type="ECO:0000313" key="1">
    <source>
        <dbReference type="EMBL" id="CRY94558.1"/>
    </source>
</evidence>
<proteinExistence type="predicted"/>
<name>A0A0H5PYD1_9ZZZZ</name>
<reference evidence="1" key="1">
    <citation type="submission" date="2015-06" db="EMBL/GenBank/DDBJ databases">
        <authorList>
            <person name="Joergensen T."/>
        </authorList>
    </citation>
    <scope>NUCLEOTIDE SEQUENCE</scope>
    <source>
        <plasmid evidence="1">pRGRH0279</plasmid>
    </source>
</reference>
<reference evidence="1" key="2">
    <citation type="submission" date="2015-07" db="EMBL/GenBank/DDBJ databases">
        <title>Plasmids, circular viruses and viroids from rat gut.</title>
        <authorList>
            <person name="Jorgensen T.J."/>
            <person name="Hansen M.A."/>
            <person name="Xu Z."/>
            <person name="Tabak M.A."/>
            <person name="Sorensen S.J."/>
            <person name="Hansen L.H."/>
        </authorList>
    </citation>
    <scope>NUCLEOTIDE SEQUENCE</scope>
    <source>
        <plasmid evidence="1">pRGRH0279</plasmid>
    </source>
</reference>